<dbReference type="AlphaFoldDB" id="A0A511N0I9"/>
<dbReference type="PROSITE" id="PS50977">
    <property type="entry name" value="HTH_TETR_2"/>
    <property type="match status" value="1"/>
</dbReference>
<dbReference type="SUPFAM" id="SSF46689">
    <property type="entry name" value="Homeodomain-like"/>
    <property type="match status" value="1"/>
</dbReference>
<feature type="domain" description="HTH tetR-type" evidence="5">
    <location>
        <begin position="1"/>
        <end position="50"/>
    </location>
</feature>
<dbReference type="GO" id="GO:0000976">
    <property type="term" value="F:transcription cis-regulatory region binding"/>
    <property type="evidence" value="ECO:0007669"/>
    <property type="project" value="TreeGrafter"/>
</dbReference>
<keyword evidence="1" id="KW-0805">Transcription regulation</keyword>
<reference evidence="6 7" key="1">
    <citation type="submission" date="2019-07" db="EMBL/GenBank/DDBJ databases">
        <title>Whole genome shotgun sequence of Deinococcus cellulosilyticus NBRC 106333.</title>
        <authorList>
            <person name="Hosoyama A."/>
            <person name="Uohara A."/>
            <person name="Ohji S."/>
            <person name="Ichikawa N."/>
        </authorList>
    </citation>
    <scope>NUCLEOTIDE SEQUENCE [LARGE SCALE GENOMIC DNA]</scope>
    <source>
        <strain evidence="6 7">NBRC 106333</strain>
    </source>
</reference>
<dbReference type="InterPro" id="IPR025996">
    <property type="entry name" value="MT1864/Rv1816-like_C"/>
</dbReference>
<evidence type="ECO:0000256" key="4">
    <source>
        <dbReference type="PROSITE-ProRule" id="PRU00335"/>
    </source>
</evidence>
<evidence type="ECO:0000256" key="2">
    <source>
        <dbReference type="ARBA" id="ARBA00023125"/>
    </source>
</evidence>
<dbReference type="InterPro" id="IPR050109">
    <property type="entry name" value="HTH-type_TetR-like_transc_reg"/>
</dbReference>
<accession>A0A511N0I9</accession>
<evidence type="ECO:0000256" key="1">
    <source>
        <dbReference type="ARBA" id="ARBA00023015"/>
    </source>
</evidence>
<keyword evidence="7" id="KW-1185">Reference proteome</keyword>
<dbReference type="Pfam" id="PF00440">
    <property type="entry name" value="TetR_N"/>
    <property type="match status" value="1"/>
</dbReference>
<dbReference type="InterPro" id="IPR001647">
    <property type="entry name" value="HTH_TetR"/>
</dbReference>
<dbReference type="GO" id="GO:0003700">
    <property type="term" value="F:DNA-binding transcription factor activity"/>
    <property type="evidence" value="ECO:0007669"/>
    <property type="project" value="TreeGrafter"/>
</dbReference>
<evidence type="ECO:0000256" key="3">
    <source>
        <dbReference type="ARBA" id="ARBA00023163"/>
    </source>
</evidence>
<dbReference type="EMBL" id="BJXB01000007">
    <property type="protein sequence ID" value="GEM46372.1"/>
    <property type="molecule type" value="Genomic_DNA"/>
</dbReference>
<dbReference type="InterPro" id="IPR036271">
    <property type="entry name" value="Tet_transcr_reg_TetR-rel_C_sf"/>
</dbReference>
<comment type="caution">
    <text evidence="6">The sequence shown here is derived from an EMBL/GenBank/DDBJ whole genome shotgun (WGS) entry which is preliminary data.</text>
</comment>
<keyword evidence="3" id="KW-0804">Transcription</keyword>
<gene>
    <name evidence="6" type="ORF">DC3_20070</name>
</gene>
<protein>
    <recommendedName>
        <fullName evidence="5">HTH tetR-type domain-containing protein</fullName>
    </recommendedName>
</protein>
<proteinExistence type="predicted"/>
<evidence type="ECO:0000313" key="6">
    <source>
        <dbReference type="EMBL" id="GEM46372.1"/>
    </source>
</evidence>
<name>A0A511N0I9_DEIC1</name>
<dbReference type="InterPro" id="IPR009057">
    <property type="entry name" value="Homeodomain-like_sf"/>
</dbReference>
<dbReference type="PANTHER" id="PTHR30055:SF243">
    <property type="entry name" value="HTH-TYPE TRANSCRIPTIONAL REGULATOR RV1816"/>
    <property type="match status" value="1"/>
</dbReference>
<evidence type="ECO:0000313" key="7">
    <source>
        <dbReference type="Proteomes" id="UP000321306"/>
    </source>
</evidence>
<dbReference type="Gene3D" id="1.10.357.10">
    <property type="entry name" value="Tetracycline Repressor, domain 2"/>
    <property type="match status" value="1"/>
</dbReference>
<dbReference type="SUPFAM" id="SSF48498">
    <property type="entry name" value="Tetracyclin repressor-like, C-terminal domain"/>
    <property type="match status" value="1"/>
</dbReference>
<feature type="DNA-binding region" description="H-T-H motif" evidence="4">
    <location>
        <begin position="13"/>
        <end position="32"/>
    </location>
</feature>
<sequence length="169" mass="18474">MQTVERDGPQALTVRALARDLGLSQNALYWHYPSRTALLEAVIRRGLEELLDQLKNATPQAKALSDLLPVAETYLQFAQERPKLYALMTSPVEDSGMSRPLWTYTTDLLAPFVGADRAPEAAVALWSYLHGAASLRPLLPLKEGKPESGLHLGLQALIRGLGALSESQS</sequence>
<dbReference type="Proteomes" id="UP000321306">
    <property type="component" value="Unassembled WGS sequence"/>
</dbReference>
<evidence type="ECO:0000259" key="5">
    <source>
        <dbReference type="PROSITE" id="PS50977"/>
    </source>
</evidence>
<organism evidence="6 7">
    <name type="scientific">Deinococcus cellulosilyticus (strain DSM 18568 / NBRC 106333 / KACC 11606 / 5516J-15)</name>
    <dbReference type="NCBI Taxonomy" id="1223518"/>
    <lineage>
        <taxon>Bacteria</taxon>
        <taxon>Thermotogati</taxon>
        <taxon>Deinococcota</taxon>
        <taxon>Deinococci</taxon>
        <taxon>Deinococcales</taxon>
        <taxon>Deinococcaceae</taxon>
        <taxon>Deinococcus</taxon>
    </lineage>
</organism>
<keyword evidence="2 4" id="KW-0238">DNA-binding</keyword>
<dbReference type="PANTHER" id="PTHR30055">
    <property type="entry name" value="HTH-TYPE TRANSCRIPTIONAL REGULATOR RUTR"/>
    <property type="match status" value="1"/>
</dbReference>
<dbReference type="Pfam" id="PF13305">
    <property type="entry name" value="TetR_C_33"/>
    <property type="match status" value="1"/>
</dbReference>